<dbReference type="Gene3D" id="3.40.50.1220">
    <property type="entry name" value="TPP-binding domain"/>
    <property type="match status" value="1"/>
</dbReference>
<dbReference type="SUPFAM" id="SSF52518">
    <property type="entry name" value="Thiamin diphosphate-binding fold (THDP-binding)"/>
    <property type="match status" value="2"/>
</dbReference>
<dbReference type="InterPro" id="IPR011766">
    <property type="entry name" value="TPP_enzyme_TPP-bd"/>
</dbReference>
<dbReference type="Pfam" id="PF02776">
    <property type="entry name" value="TPP_enzyme_N"/>
    <property type="match status" value="1"/>
</dbReference>
<accession>A0A3G4ZN83</accession>
<evidence type="ECO:0000259" key="6">
    <source>
        <dbReference type="Pfam" id="PF02776"/>
    </source>
</evidence>
<evidence type="ECO:0000259" key="5">
    <source>
        <dbReference type="Pfam" id="PF02775"/>
    </source>
</evidence>
<dbReference type="Pfam" id="PF00205">
    <property type="entry name" value="TPP_enzyme_M"/>
    <property type="match status" value="1"/>
</dbReference>
<dbReference type="PANTHER" id="PTHR42981">
    <property type="entry name" value="PYRUVATE DEHYDROGENASE [UBIQUINONE]"/>
    <property type="match status" value="1"/>
</dbReference>
<dbReference type="InterPro" id="IPR012000">
    <property type="entry name" value="Thiamin_PyroP_enz_cen_dom"/>
</dbReference>
<evidence type="ECO:0000313" key="7">
    <source>
        <dbReference type="EMBL" id="AYV76337.1"/>
    </source>
</evidence>
<name>A0A3G4ZN83_9VIRU</name>
<dbReference type="InterPro" id="IPR000399">
    <property type="entry name" value="TPP-bd_CS"/>
</dbReference>
<dbReference type="CDD" id="cd02014">
    <property type="entry name" value="TPP_POX"/>
    <property type="match status" value="1"/>
</dbReference>
<protein>
    <submittedName>
        <fullName evidence="7">Pyruvate oxidase</fullName>
    </submittedName>
</protein>
<reference evidence="7" key="1">
    <citation type="submission" date="2018-10" db="EMBL/GenBank/DDBJ databases">
        <title>Hidden diversity of soil giant viruses.</title>
        <authorList>
            <person name="Schulz F."/>
            <person name="Alteio L."/>
            <person name="Goudeau D."/>
            <person name="Ryan E.M."/>
            <person name="Malmstrom R.R."/>
            <person name="Blanchard J."/>
            <person name="Woyke T."/>
        </authorList>
    </citation>
    <scope>NUCLEOTIDE SEQUENCE</scope>
    <source>
        <strain evidence="7">TEV1</strain>
    </source>
</reference>
<proteinExistence type="inferred from homology"/>
<dbReference type="EMBL" id="MK071983">
    <property type="protein sequence ID" value="AYV76337.1"/>
    <property type="molecule type" value="Genomic_DNA"/>
</dbReference>
<feature type="domain" description="Thiamine pyrophosphate enzyme central" evidence="4">
    <location>
        <begin position="247"/>
        <end position="377"/>
    </location>
</feature>
<sequence>MDKNIDKYHKSKYINLKHVLIGGSESLNNVSIDYPSLVINKEQPDFSKMQEMTTADIIIDKLITWNVDIVFGIIGDGINPMIEALYKRRHQIRFITVRHEEAGALMASGYAKLTGKIGVCIGTTGPGFLHLLNGLYDASLDNIPVIAISGTINSDLRNTFYSQDINTTHISADFSKFNIMINSPTHALYTMDDVCRSSLSTFSVSHITIPIDIQGQKLHDDNTVLKGKLLGSSTWSSNVLSAKIEDIKMAADILNDGQKIVILIGKGTMHSSNEVLEVAKLLSAPIVKALGARTIIDDESIYTTRGLGYLGTKTSYLAIKECDTLLLLGTSFPYPEYYPELGQAKCVQIDTNCRKIGLRYPATIGLVADIKITLNQLIPLLKRNSNTEFLELTQKKMLDWNKMISMEEASESYPLKPQRVIATIRKYITNDAIISMDTGSNTYFASRHLIFKPGQKLLFSGVLQTMGNGLPFCIASKLAYPNKQCVAIVGDGGFTMLMGEVATAVKYKLPIKVIIIKNNTLEWEMWEQISKGFTPYGYDLEPIDFANVAISCGAEGYTIDKVDQLDTVLSKFFGSNNPAIVQVNVDPNELPIPPEQINI</sequence>
<dbReference type="GO" id="GO:0030976">
    <property type="term" value="F:thiamine pyrophosphate binding"/>
    <property type="evidence" value="ECO:0007669"/>
    <property type="project" value="InterPro"/>
</dbReference>
<dbReference type="Pfam" id="PF02775">
    <property type="entry name" value="TPP_enzyme_C"/>
    <property type="match status" value="1"/>
</dbReference>
<dbReference type="PANTHER" id="PTHR42981:SF2">
    <property type="entry name" value="PYRUVATE DEHYDROGENASE [UBIQUINONE]"/>
    <property type="match status" value="1"/>
</dbReference>
<feature type="domain" description="Thiamine pyrophosphate enzyme TPP-binding" evidence="5">
    <location>
        <begin position="437"/>
        <end position="583"/>
    </location>
</feature>
<dbReference type="InterPro" id="IPR047211">
    <property type="entry name" value="POXB-like"/>
</dbReference>
<dbReference type="SUPFAM" id="SSF52467">
    <property type="entry name" value="DHS-like NAD/FAD-binding domain"/>
    <property type="match status" value="1"/>
</dbReference>
<evidence type="ECO:0000259" key="4">
    <source>
        <dbReference type="Pfam" id="PF00205"/>
    </source>
</evidence>
<dbReference type="InterPro" id="IPR012001">
    <property type="entry name" value="Thiamin_PyroP_enz_TPP-bd_dom"/>
</dbReference>
<dbReference type="Gene3D" id="3.40.50.970">
    <property type="match status" value="2"/>
</dbReference>
<dbReference type="PROSITE" id="PS00187">
    <property type="entry name" value="TPP_ENZYMES"/>
    <property type="match status" value="1"/>
</dbReference>
<keyword evidence="2 3" id="KW-0786">Thiamine pyrophosphate</keyword>
<dbReference type="InterPro" id="IPR029035">
    <property type="entry name" value="DHS-like_NAD/FAD-binding_dom"/>
</dbReference>
<gene>
    <name evidence="7" type="ORF">Terrestrivirus5_159</name>
</gene>
<comment type="similarity">
    <text evidence="1 3">Belongs to the TPP enzyme family.</text>
</comment>
<keyword evidence="7" id="KW-0670">Pyruvate</keyword>
<dbReference type="GO" id="GO:0003824">
    <property type="term" value="F:catalytic activity"/>
    <property type="evidence" value="ECO:0007669"/>
    <property type="project" value="InterPro"/>
</dbReference>
<feature type="domain" description="Thiamine pyrophosphate enzyme N-terminal TPP-binding" evidence="6">
    <location>
        <begin position="52"/>
        <end position="165"/>
    </location>
</feature>
<organism evidence="7">
    <name type="scientific">Terrestrivirus sp</name>
    <dbReference type="NCBI Taxonomy" id="2487775"/>
    <lineage>
        <taxon>Viruses</taxon>
        <taxon>Varidnaviria</taxon>
        <taxon>Bamfordvirae</taxon>
        <taxon>Nucleocytoviricota</taxon>
        <taxon>Megaviricetes</taxon>
        <taxon>Imitervirales</taxon>
        <taxon>Mimiviridae</taxon>
        <taxon>Klosneuvirinae</taxon>
    </lineage>
</organism>
<evidence type="ECO:0000256" key="3">
    <source>
        <dbReference type="RuleBase" id="RU362132"/>
    </source>
</evidence>
<evidence type="ECO:0000256" key="1">
    <source>
        <dbReference type="ARBA" id="ARBA00007812"/>
    </source>
</evidence>
<dbReference type="GO" id="GO:0000287">
    <property type="term" value="F:magnesium ion binding"/>
    <property type="evidence" value="ECO:0007669"/>
    <property type="project" value="InterPro"/>
</dbReference>
<dbReference type="InterPro" id="IPR029061">
    <property type="entry name" value="THDP-binding"/>
</dbReference>
<dbReference type="InterPro" id="IPR047212">
    <property type="entry name" value="TPP_POXB-like"/>
</dbReference>
<evidence type="ECO:0000256" key="2">
    <source>
        <dbReference type="ARBA" id="ARBA00023052"/>
    </source>
</evidence>